<keyword evidence="2" id="KW-1185">Reference proteome</keyword>
<dbReference type="EMBL" id="JAFEMO010000009">
    <property type="protein sequence ID" value="KAH7565113.1"/>
    <property type="molecule type" value="Genomic_DNA"/>
</dbReference>
<sequence length="230" mass="26834">MVSYMLKNLRNEHTCLEITKNRDADSSCLGKKFQDLIKENSQINIRVLHSMVLRTCGLDVSDHTLYRAQRYAIKRENEDHKVSYNKLYKYGHVIREMNPGSSVIMCTVDISPPTINVEHNIQPAARSSNAVDFEVAMGKIKETLLPAYNYLMQIPINQCSVHAFDQFCKSNHNTNNVVEAFNGWLNKIRTLSMLTMMEHIRRKIMKHIYRRYDIALKWETNIPLVITRQM</sequence>
<proteinExistence type="predicted"/>
<organism evidence="1 2">
    <name type="scientific">Xanthoceras sorbifolium</name>
    <dbReference type="NCBI Taxonomy" id="99658"/>
    <lineage>
        <taxon>Eukaryota</taxon>
        <taxon>Viridiplantae</taxon>
        <taxon>Streptophyta</taxon>
        <taxon>Embryophyta</taxon>
        <taxon>Tracheophyta</taxon>
        <taxon>Spermatophyta</taxon>
        <taxon>Magnoliopsida</taxon>
        <taxon>eudicotyledons</taxon>
        <taxon>Gunneridae</taxon>
        <taxon>Pentapetalae</taxon>
        <taxon>rosids</taxon>
        <taxon>malvids</taxon>
        <taxon>Sapindales</taxon>
        <taxon>Sapindaceae</taxon>
        <taxon>Xanthoceroideae</taxon>
        <taxon>Xanthoceras</taxon>
    </lineage>
</organism>
<reference evidence="1 2" key="1">
    <citation type="submission" date="2021-02" db="EMBL/GenBank/DDBJ databases">
        <title>Plant Genome Project.</title>
        <authorList>
            <person name="Zhang R.-G."/>
        </authorList>
    </citation>
    <scope>NUCLEOTIDE SEQUENCE [LARGE SCALE GENOMIC DNA]</scope>
    <source>
        <tissue evidence="1">Leaves</tissue>
    </source>
</reference>
<accession>A0ABQ8HL67</accession>
<dbReference type="Proteomes" id="UP000827721">
    <property type="component" value="Unassembled WGS sequence"/>
</dbReference>
<evidence type="ECO:0008006" key="3">
    <source>
        <dbReference type="Google" id="ProtNLM"/>
    </source>
</evidence>
<evidence type="ECO:0000313" key="1">
    <source>
        <dbReference type="EMBL" id="KAH7565113.1"/>
    </source>
</evidence>
<evidence type="ECO:0000313" key="2">
    <source>
        <dbReference type="Proteomes" id="UP000827721"/>
    </source>
</evidence>
<protein>
    <recommendedName>
        <fullName evidence="3">Transposase</fullName>
    </recommendedName>
</protein>
<gene>
    <name evidence="1" type="ORF">JRO89_XS09G0136100</name>
</gene>
<dbReference type="PANTHER" id="PTHR31973">
    <property type="entry name" value="POLYPROTEIN, PUTATIVE-RELATED"/>
    <property type="match status" value="1"/>
</dbReference>
<comment type="caution">
    <text evidence="1">The sequence shown here is derived from an EMBL/GenBank/DDBJ whole genome shotgun (WGS) entry which is preliminary data.</text>
</comment>
<dbReference type="PANTHER" id="PTHR31973:SF187">
    <property type="entry name" value="MUTATOR TRANSPOSASE MUDRA PROTEIN"/>
    <property type="match status" value="1"/>
</dbReference>
<name>A0ABQ8HL67_9ROSI</name>